<dbReference type="InterPro" id="IPR027843">
    <property type="entry name" value="DUF4440"/>
</dbReference>
<dbReference type="Proteomes" id="UP000239504">
    <property type="component" value="Unassembled WGS sequence"/>
</dbReference>
<proteinExistence type="predicted"/>
<organism evidence="3 4">
    <name type="scientific">Hyphococcus luteus</name>
    <dbReference type="NCBI Taxonomy" id="2058213"/>
    <lineage>
        <taxon>Bacteria</taxon>
        <taxon>Pseudomonadati</taxon>
        <taxon>Pseudomonadota</taxon>
        <taxon>Alphaproteobacteria</taxon>
        <taxon>Parvularculales</taxon>
        <taxon>Parvularculaceae</taxon>
        <taxon>Hyphococcus</taxon>
    </lineage>
</organism>
<feature type="signal peptide" evidence="1">
    <location>
        <begin position="1"/>
        <end position="30"/>
    </location>
</feature>
<evidence type="ECO:0000313" key="4">
    <source>
        <dbReference type="Proteomes" id="UP000239504"/>
    </source>
</evidence>
<comment type="caution">
    <text evidence="3">The sequence shown here is derived from an EMBL/GenBank/DDBJ whole genome shotgun (WGS) entry which is preliminary data.</text>
</comment>
<dbReference type="InterPro" id="IPR032710">
    <property type="entry name" value="NTF2-like_dom_sf"/>
</dbReference>
<evidence type="ECO:0000313" key="3">
    <source>
        <dbReference type="EMBL" id="PQA87336.1"/>
    </source>
</evidence>
<feature type="domain" description="DUF4440" evidence="2">
    <location>
        <begin position="47"/>
        <end position="145"/>
    </location>
</feature>
<keyword evidence="1" id="KW-0732">Signal</keyword>
<keyword evidence="4" id="KW-1185">Reference proteome</keyword>
<protein>
    <recommendedName>
        <fullName evidence="2">DUF4440 domain-containing protein</fullName>
    </recommendedName>
</protein>
<sequence length="163" mass="17582">MHAKWEIEPMKRFAFGFAFIALCAASPALAGPVEDMMAADRAFADMAKAEGVPAAFAAYAAEDVRMFPEGVQPYAGRDALIERFSAWPDGAHLSWAPVEGMASGSGDFGFTWGRFVYTAEGDAGPVEQHGKYVSVWRKTADGDWKFVADIGNTNPAPEAEKKP</sequence>
<dbReference type="SUPFAM" id="SSF54427">
    <property type="entry name" value="NTF2-like"/>
    <property type="match status" value="1"/>
</dbReference>
<feature type="chain" id="PRO_5015435661" description="DUF4440 domain-containing protein" evidence="1">
    <location>
        <begin position="31"/>
        <end position="163"/>
    </location>
</feature>
<dbReference type="Gene3D" id="3.10.450.50">
    <property type="match status" value="1"/>
</dbReference>
<reference evidence="3 4" key="1">
    <citation type="submission" date="2017-12" db="EMBL/GenBank/DDBJ databases">
        <authorList>
            <person name="Hurst M.R.H."/>
        </authorList>
    </citation>
    <scope>NUCLEOTIDE SEQUENCE [LARGE SCALE GENOMIC DNA]</scope>
    <source>
        <strain evidence="3 4">SY-3-19</strain>
    </source>
</reference>
<gene>
    <name evidence="3" type="ORF">CW354_12970</name>
</gene>
<name>A0A2S7K4C6_9PROT</name>
<dbReference type="Pfam" id="PF14534">
    <property type="entry name" value="DUF4440"/>
    <property type="match status" value="1"/>
</dbReference>
<accession>A0A2S7K4C6</accession>
<evidence type="ECO:0000259" key="2">
    <source>
        <dbReference type="Pfam" id="PF14534"/>
    </source>
</evidence>
<evidence type="ECO:0000256" key="1">
    <source>
        <dbReference type="SAM" id="SignalP"/>
    </source>
</evidence>
<dbReference type="AlphaFoldDB" id="A0A2S7K4C6"/>
<dbReference type="EMBL" id="PJCH01000009">
    <property type="protein sequence ID" value="PQA87336.1"/>
    <property type="molecule type" value="Genomic_DNA"/>
</dbReference>